<organism evidence="1 2">
    <name type="scientific">Streptomyces lutosisoli</name>
    <dbReference type="NCBI Taxonomy" id="2665721"/>
    <lineage>
        <taxon>Bacteria</taxon>
        <taxon>Bacillati</taxon>
        <taxon>Actinomycetota</taxon>
        <taxon>Actinomycetes</taxon>
        <taxon>Kitasatosporales</taxon>
        <taxon>Streptomycetaceae</taxon>
        <taxon>Streptomyces</taxon>
    </lineage>
</organism>
<reference evidence="2" key="1">
    <citation type="journal article" date="2019" name="Int. J. Syst. Evol. Microbiol.">
        <title>The Global Catalogue of Microorganisms (GCM) 10K type strain sequencing project: providing services to taxonomists for standard genome sequencing and annotation.</title>
        <authorList>
            <consortium name="The Broad Institute Genomics Platform"/>
            <consortium name="The Broad Institute Genome Sequencing Center for Infectious Disease"/>
            <person name="Wu L."/>
            <person name="Ma J."/>
        </authorList>
    </citation>
    <scope>NUCLEOTIDE SEQUENCE [LARGE SCALE GENOMIC DNA]</scope>
    <source>
        <strain evidence="2">CGMCC 4.7198</strain>
    </source>
</reference>
<comment type="caution">
    <text evidence="1">The sequence shown here is derived from an EMBL/GenBank/DDBJ whole genome shotgun (WGS) entry which is preliminary data.</text>
</comment>
<protein>
    <submittedName>
        <fullName evidence="1">Uncharacterized protein</fullName>
    </submittedName>
</protein>
<dbReference type="RefSeq" id="WP_381300873.1">
    <property type="nucleotide sequence ID" value="NZ_JBHTEC010000001.1"/>
</dbReference>
<dbReference type="Proteomes" id="UP001596957">
    <property type="component" value="Unassembled WGS sequence"/>
</dbReference>
<dbReference type="EMBL" id="JBHTEC010000001">
    <property type="protein sequence ID" value="MFD0282176.1"/>
    <property type="molecule type" value="Genomic_DNA"/>
</dbReference>
<keyword evidence="2" id="KW-1185">Reference proteome</keyword>
<evidence type="ECO:0000313" key="2">
    <source>
        <dbReference type="Proteomes" id="UP001596957"/>
    </source>
</evidence>
<gene>
    <name evidence="1" type="ORF">ACFQZP_10840</name>
</gene>
<name>A0ABW2VGJ8_9ACTN</name>
<evidence type="ECO:0000313" key="1">
    <source>
        <dbReference type="EMBL" id="MFD0282176.1"/>
    </source>
</evidence>
<sequence length="259" mass="28928">MDLRAVVSRFRGVGPLPGLADGWHWTLAPGIEFAGALSADGRRLLQLSGRNSYDEDLVVATLEFAREHEEVIFARNTHLGVGEGFKPPGGSGGGNADGGGNGGGFDVVVGLGPEVHRFYDVQHPDLTPFVRLMFPAYACEFSGRETLDEAVTRYEMLRLNNLARDPLPFLKMRYANTRTKGWSTNPGRGFTEPRRLLEELRWLEGGQGSFVEFENRHGKVWRIEWHGAWLIAEWDTQDGAPREIGLHELLEFAERALRV</sequence>
<accession>A0ABW2VGJ8</accession>
<proteinExistence type="predicted"/>